<organism evidence="17 18">
    <name type="scientific">Trichocladium antarcticum</name>
    <dbReference type="NCBI Taxonomy" id="1450529"/>
    <lineage>
        <taxon>Eukaryota</taxon>
        <taxon>Fungi</taxon>
        <taxon>Dikarya</taxon>
        <taxon>Ascomycota</taxon>
        <taxon>Pezizomycotina</taxon>
        <taxon>Sordariomycetes</taxon>
        <taxon>Sordariomycetidae</taxon>
        <taxon>Sordariales</taxon>
        <taxon>Chaetomiaceae</taxon>
        <taxon>Trichocladium</taxon>
    </lineage>
</organism>
<sequence length="644" mass="71868">METVIQDHTPLADYLKGQSPLLCFASHRKFLPEFSVARWRHLTPLLMADEGEAHQPWATPSVSDSGHDESPPSSPSFAPVGRPMVRKRFRSTLPNEPSSDVPQVNRLSSLRHSYSKAVASKIDHAENLKFIEQFRYTIVASQLLNGHSIAGQRDYQSQSKPAPETHHVAVPTSTGLLATATAALVVAFVARWVYSGRYAHLTRRRVAFSAVVLVAVASVSHVYIRQQWLRYLKNQALTEASIFVSRSHDFDSASSATLLLIQEVELVSRGYRISTPLPPISRIEDRSQTRRCGRLRKALKRQFSDMIQKFTQVSLVIKGFAEEIDLEKYHDVYDISDFDISDAMQGFSEQEFDDLESLRCLKIAASRFHTIRKLLLCSLLAFEATGDNTDFLRWSTAAEGLRTLNEITTRSFERIRQILADEETFPVISDTKIPLSPGGEKRRSQFIKLNSLSTGIRGLQAKLALLREESEKTLNEAEDVSELGHSLMAQYDSIGQDLKMLTHAWEEGKASLALGIDRNEKRLSSLSTVLSPTSSLSGLTTVEEGGALEALKALTGESPRSSSFGSGDGDSDEAEVFEAVALPARPRSILTREERIVKMKEDREKREVARETADASRGMLRELEMVINLRPNRATMPALSRNSL</sequence>
<evidence type="ECO:0000256" key="2">
    <source>
        <dbReference type="ARBA" id="ARBA00004536"/>
    </source>
</evidence>
<dbReference type="PANTHER" id="PTHR15989">
    <property type="entry name" value="VEZATIN"/>
    <property type="match status" value="1"/>
</dbReference>
<evidence type="ECO:0000313" key="18">
    <source>
        <dbReference type="Proteomes" id="UP001304895"/>
    </source>
</evidence>
<evidence type="ECO:0000256" key="7">
    <source>
        <dbReference type="ARBA" id="ARBA00022692"/>
    </source>
</evidence>
<keyword evidence="6" id="KW-1003">Cell membrane</keyword>
<gene>
    <name evidence="17" type="ORF">BT67DRAFT_450934</name>
</gene>
<evidence type="ECO:0000313" key="17">
    <source>
        <dbReference type="EMBL" id="KAK4132501.1"/>
    </source>
</evidence>
<feature type="region of interest" description="Disordered" evidence="14">
    <location>
        <begin position="56"/>
        <end position="81"/>
    </location>
</feature>
<evidence type="ECO:0000256" key="8">
    <source>
        <dbReference type="ARBA" id="ARBA00022949"/>
    </source>
</evidence>
<comment type="similarity">
    <text evidence="4">Belongs to the vezatin family.</text>
</comment>
<evidence type="ECO:0000256" key="6">
    <source>
        <dbReference type="ARBA" id="ARBA00022475"/>
    </source>
</evidence>
<comment type="caution">
    <text evidence="17">The sequence shown here is derived from an EMBL/GenBank/DDBJ whole genome shotgun (WGS) entry which is preliminary data.</text>
</comment>
<feature type="coiled-coil region" evidence="13">
    <location>
        <begin position="449"/>
        <end position="483"/>
    </location>
</feature>
<feature type="transmembrane region" description="Helical" evidence="15">
    <location>
        <begin position="206"/>
        <end position="224"/>
    </location>
</feature>
<comment type="subcellular location">
    <subcellularLocation>
        <location evidence="2">Cell junction</location>
        <location evidence="2">Adherens junction</location>
    </subcellularLocation>
    <subcellularLocation>
        <location evidence="3">Cell membrane</location>
        <topology evidence="3">Multi-pass membrane protein</topology>
    </subcellularLocation>
    <subcellularLocation>
        <location evidence="1">Nucleus</location>
    </subcellularLocation>
</comment>
<keyword evidence="18" id="KW-1185">Reference proteome</keyword>
<evidence type="ECO:0000256" key="1">
    <source>
        <dbReference type="ARBA" id="ARBA00004123"/>
    </source>
</evidence>
<reference evidence="17" key="2">
    <citation type="submission" date="2023-05" db="EMBL/GenBank/DDBJ databases">
        <authorList>
            <consortium name="Lawrence Berkeley National Laboratory"/>
            <person name="Steindorff A."/>
            <person name="Hensen N."/>
            <person name="Bonometti L."/>
            <person name="Westerberg I."/>
            <person name="Brannstrom I.O."/>
            <person name="Guillou S."/>
            <person name="Cros-Aarteil S."/>
            <person name="Calhoun S."/>
            <person name="Haridas S."/>
            <person name="Kuo A."/>
            <person name="Mondo S."/>
            <person name="Pangilinan J."/>
            <person name="Riley R."/>
            <person name="Labutti K."/>
            <person name="Andreopoulos B."/>
            <person name="Lipzen A."/>
            <person name="Chen C."/>
            <person name="Yanf M."/>
            <person name="Daum C."/>
            <person name="Ng V."/>
            <person name="Clum A."/>
            <person name="Ohm R."/>
            <person name="Martin F."/>
            <person name="Silar P."/>
            <person name="Natvig D."/>
            <person name="Lalanne C."/>
            <person name="Gautier V."/>
            <person name="Ament-Velasquez S.L."/>
            <person name="Kruys A."/>
            <person name="Hutchinson M.I."/>
            <person name="Powell A.J."/>
            <person name="Barry K."/>
            <person name="Miller A.N."/>
            <person name="Grigoriev I.V."/>
            <person name="Debuchy R."/>
            <person name="Gladieux P."/>
            <person name="Thoren M.H."/>
            <person name="Johannesson H."/>
        </authorList>
    </citation>
    <scope>NUCLEOTIDE SEQUENCE</scope>
    <source>
        <strain evidence="17">CBS 123565</strain>
    </source>
</reference>
<reference evidence="17" key="1">
    <citation type="journal article" date="2023" name="Mol. Phylogenet. Evol.">
        <title>Genome-scale phylogeny and comparative genomics of the fungal order Sordariales.</title>
        <authorList>
            <person name="Hensen N."/>
            <person name="Bonometti L."/>
            <person name="Westerberg I."/>
            <person name="Brannstrom I.O."/>
            <person name="Guillou S."/>
            <person name="Cros-Aarteil S."/>
            <person name="Calhoun S."/>
            <person name="Haridas S."/>
            <person name="Kuo A."/>
            <person name="Mondo S."/>
            <person name="Pangilinan J."/>
            <person name="Riley R."/>
            <person name="LaButti K."/>
            <person name="Andreopoulos B."/>
            <person name="Lipzen A."/>
            <person name="Chen C."/>
            <person name="Yan M."/>
            <person name="Daum C."/>
            <person name="Ng V."/>
            <person name="Clum A."/>
            <person name="Steindorff A."/>
            <person name="Ohm R.A."/>
            <person name="Martin F."/>
            <person name="Silar P."/>
            <person name="Natvig D.O."/>
            <person name="Lalanne C."/>
            <person name="Gautier V."/>
            <person name="Ament-Velasquez S.L."/>
            <person name="Kruys A."/>
            <person name="Hutchinson M.I."/>
            <person name="Powell A.J."/>
            <person name="Barry K."/>
            <person name="Miller A.N."/>
            <person name="Grigoriev I.V."/>
            <person name="Debuchy R."/>
            <person name="Gladieux P."/>
            <person name="Hiltunen Thoren M."/>
            <person name="Johannesson H."/>
        </authorList>
    </citation>
    <scope>NUCLEOTIDE SEQUENCE</scope>
    <source>
        <strain evidence="17">CBS 123565</strain>
    </source>
</reference>
<evidence type="ECO:0000256" key="13">
    <source>
        <dbReference type="SAM" id="Coils"/>
    </source>
</evidence>
<dbReference type="GO" id="GO:0005634">
    <property type="term" value="C:nucleus"/>
    <property type="evidence" value="ECO:0007669"/>
    <property type="project" value="UniProtKB-SubCell"/>
</dbReference>
<evidence type="ECO:0000256" key="4">
    <source>
        <dbReference type="ARBA" id="ARBA00007245"/>
    </source>
</evidence>
<evidence type="ECO:0000256" key="15">
    <source>
        <dbReference type="SAM" id="Phobius"/>
    </source>
</evidence>
<keyword evidence="8" id="KW-0965">Cell junction</keyword>
<evidence type="ECO:0000256" key="3">
    <source>
        <dbReference type="ARBA" id="ARBA00004651"/>
    </source>
</evidence>
<keyword evidence="9 15" id="KW-1133">Transmembrane helix</keyword>
<dbReference type="InterPro" id="IPR026859">
    <property type="entry name" value="Myosin-bd"/>
</dbReference>
<dbReference type="PANTHER" id="PTHR15989:SF5">
    <property type="entry name" value="VEZATIN"/>
    <property type="match status" value="1"/>
</dbReference>
<evidence type="ECO:0000256" key="9">
    <source>
        <dbReference type="ARBA" id="ARBA00022989"/>
    </source>
</evidence>
<proteinExistence type="inferred from homology"/>
<name>A0AAN6ZC46_9PEZI</name>
<evidence type="ECO:0000256" key="12">
    <source>
        <dbReference type="ARBA" id="ARBA00023242"/>
    </source>
</evidence>
<keyword evidence="12" id="KW-0539">Nucleus</keyword>
<dbReference type="AlphaFoldDB" id="A0AAN6ZC46"/>
<keyword evidence="10 13" id="KW-0175">Coiled coil</keyword>
<keyword evidence="7 15" id="KW-0812">Transmembrane</keyword>
<dbReference type="GO" id="GO:0017022">
    <property type="term" value="F:myosin binding"/>
    <property type="evidence" value="ECO:0007669"/>
    <property type="project" value="InterPro"/>
</dbReference>
<dbReference type="Proteomes" id="UP001304895">
    <property type="component" value="Unassembled WGS sequence"/>
</dbReference>
<keyword evidence="11 15" id="KW-0472">Membrane</keyword>
<evidence type="ECO:0000256" key="14">
    <source>
        <dbReference type="SAM" id="MobiDB-lite"/>
    </source>
</evidence>
<feature type="domain" description="Myosin-binding" evidence="16">
    <location>
        <begin position="185"/>
        <end position="463"/>
    </location>
</feature>
<feature type="transmembrane region" description="Helical" evidence="15">
    <location>
        <begin position="175"/>
        <end position="194"/>
    </location>
</feature>
<evidence type="ECO:0000259" key="16">
    <source>
        <dbReference type="Pfam" id="PF12632"/>
    </source>
</evidence>
<evidence type="ECO:0000256" key="5">
    <source>
        <dbReference type="ARBA" id="ARBA00018125"/>
    </source>
</evidence>
<dbReference type="GO" id="GO:0005886">
    <property type="term" value="C:plasma membrane"/>
    <property type="evidence" value="ECO:0007669"/>
    <property type="project" value="UniProtKB-SubCell"/>
</dbReference>
<accession>A0AAN6ZC46</accession>
<dbReference type="InterPro" id="IPR026858">
    <property type="entry name" value="Vezatin"/>
</dbReference>
<dbReference type="Pfam" id="PF12632">
    <property type="entry name" value="Vezatin"/>
    <property type="match status" value="1"/>
</dbReference>
<dbReference type="GO" id="GO:0098609">
    <property type="term" value="P:cell-cell adhesion"/>
    <property type="evidence" value="ECO:0007669"/>
    <property type="project" value="InterPro"/>
</dbReference>
<evidence type="ECO:0000256" key="10">
    <source>
        <dbReference type="ARBA" id="ARBA00023054"/>
    </source>
</evidence>
<dbReference type="EMBL" id="MU853417">
    <property type="protein sequence ID" value="KAK4132501.1"/>
    <property type="molecule type" value="Genomic_DNA"/>
</dbReference>
<protein>
    <recommendedName>
        <fullName evidence="5">Vezatin</fullName>
    </recommendedName>
</protein>
<evidence type="ECO:0000256" key="11">
    <source>
        <dbReference type="ARBA" id="ARBA00023136"/>
    </source>
</evidence>